<dbReference type="EMBL" id="JAKNSF020000001">
    <property type="protein sequence ID" value="KAK7742851.1"/>
    <property type="molecule type" value="Genomic_DNA"/>
</dbReference>
<protein>
    <recommendedName>
        <fullName evidence="2">2EXR domain-containing protein</fullName>
    </recommendedName>
</protein>
<evidence type="ECO:0000259" key="2">
    <source>
        <dbReference type="Pfam" id="PF20150"/>
    </source>
</evidence>
<evidence type="ECO:0000256" key="1">
    <source>
        <dbReference type="SAM" id="MobiDB-lite"/>
    </source>
</evidence>
<dbReference type="InterPro" id="IPR045518">
    <property type="entry name" value="2EXR"/>
</dbReference>
<evidence type="ECO:0000313" key="3">
    <source>
        <dbReference type="EMBL" id="KAK7742851.1"/>
    </source>
</evidence>
<accession>A0ABR1PQS6</accession>
<reference evidence="3 4" key="1">
    <citation type="submission" date="2024-02" db="EMBL/GenBank/DDBJ databases">
        <title>De novo assembly and annotation of 12 fungi associated with fruit tree decline syndrome in Ontario, Canada.</title>
        <authorList>
            <person name="Sulman M."/>
            <person name="Ellouze W."/>
            <person name="Ilyukhin E."/>
        </authorList>
    </citation>
    <scope>NUCLEOTIDE SEQUENCE [LARGE SCALE GENOMIC DNA]</scope>
    <source>
        <strain evidence="3 4">M169</strain>
    </source>
</reference>
<keyword evidence="4" id="KW-1185">Reference proteome</keyword>
<name>A0ABR1PQS6_DIAER</name>
<dbReference type="Pfam" id="PF20150">
    <property type="entry name" value="2EXR"/>
    <property type="match status" value="1"/>
</dbReference>
<proteinExistence type="predicted"/>
<sequence>MGYVLSKLHVKASRRPADTKQNQGFVKKHRDQGDKTQYDTPNRARHHSPSQQCTLRTIQPRKAPTTFHSYSKLPLEVKFMIWEHTLPTQSRVIELKKASRDIPGHRYRGCIRGYAVDAWPPTPDAIRVALVVDRASRALVFRDYVPLKLGLRVRHFEWYQAPSPAPRSTAVDKWLIPGHTVFMSERLGDVVVARSRDVLVFPYRPARHGLDTATLTYVGFRGWDVSFADGSPGALLEFFDKWWACLPQQQDRDSPPVGWEAEIDFWNSTKEHDVPYVLEFKGRKPGACRRLDRNGR</sequence>
<evidence type="ECO:0000313" key="4">
    <source>
        <dbReference type="Proteomes" id="UP001430848"/>
    </source>
</evidence>
<comment type="caution">
    <text evidence="3">The sequence shown here is derived from an EMBL/GenBank/DDBJ whole genome shotgun (WGS) entry which is preliminary data.</text>
</comment>
<gene>
    <name evidence="3" type="ORF">SLS63_000419</name>
</gene>
<organism evidence="3 4">
    <name type="scientific">Diaporthe eres</name>
    <name type="common">Phomopsis oblonga</name>
    <dbReference type="NCBI Taxonomy" id="83184"/>
    <lineage>
        <taxon>Eukaryota</taxon>
        <taxon>Fungi</taxon>
        <taxon>Dikarya</taxon>
        <taxon>Ascomycota</taxon>
        <taxon>Pezizomycotina</taxon>
        <taxon>Sordariomycetes</taxon>
        <taxon>Sordariomycetidae</taxon>
        <taxon>Diaporthales</taxon>
        <taxon>Diaporthaceae</taxon>
        <taxon>Diaporthe</taxon>
        <taxon>Diaporthe eres species complex</taxon>
    </lineage>
</organism>
<feature type="region of interest" description="Disordered" evidence="1">
    <location>
        <begin position="12"/>
        <end position="52"/>
    </location>
</feature>
<feature type="domain" description="2EXR" evidence="2">
    <location>
        <begin position="67"/>
        <end position="144"/>
    </location>
</feature>
<dbReference type="Proteomes" id="UP001430848">
    <property type="component" value="Unassembled WGS sequence"/>
</dbReference>